<dbReference type="RefSeq" id="WP_069378875.1">
    <property type="nucleotide sequence ID" value="NZ_CP017141.1"/>
</dbReference>
<evidence type="ECO:0000313" key="2">
    <source>
        <dbReference type="Proteomes" id="UP000094313"/>
    </source>
</evidence>
<keyword evidence="2" id="KW-1185">Reference proteome</keyword>
<gene>
    <name evidence="1" type="ORF">BFS30_08435</name>
</gene>
<evidence type="ECO:0000313" key="1">
    <source>
        <dbReference type="EMBL" id="AOM77182.1"/>
    </source>
</evidence>
<dbReference type="Proteomes" id="UP000094313">
    <property type="component" value="Chromosome"/>
</dbReference>
<dbReference type="EMBL" id="CP017141">
    <property type="protein sequence ID" value="AOM77182.1"/>
    <property type="molecule type" value="Genomic_DNA"/>
</dbReference>
<dbReference type="AlphaFoldDB" id="A0A1D7QET1"/>
<sequence length="63" mass="7387">MMETFTSLNRLNCTQPKQEKPAVDAVIELDMMFYDHIRPQLDRLTKNPSDETIEKILAYSRAK</sequence>
<reference evidence="1 2" key="1">
    <citation type="submission" date="2016-08" db="EMBL/GenBank/DDBJ databases">
        <authorList>
            <person name="Seilhamer J.J."/>
        </authorList>
    </citation>
    <scope>NUCLEOTIDE SEQUENCE [LARGE SCALE GENOMIC DNA]</scope>
    <source>
        <strain evidence="1 2">DX4</strain>
    </source>
</reference>
<name>A0A1D7QET1_9SPHI</name>
<dbReference type="OrthoDB" id="799469at2"/>
<dbReference type="KEGG" id="psty:BFS30_08435"/>
<organism evidence="1 2">
    <name type="scientific">Pedobacter steynii</name>
    <dbReference type="NCBI Taxonomy" id="430522"/>
    <lineage>
        <taxon>Bacteria</taxon>
        <taxon>Pseudomonadati</taxon>
        <taxon>Bacteroidota</taxon>
        <taxon>Sphingobacteriia</taxon>
        <taxon>Sphingobacteriales</taxon>
        <taxon>Sphingobacteriaceae</taxon>
        <taxon>Pedobacter</taxon>
    </lineage>
</organism>
<proteinExistence type="predicted"/>
<protein>
    <submittedName>
        <fullName evidence="1">Uncharacterized protein</fullName>
    </submittedName>
</protein>
<accession>A0A1D7QET1</accession>